<proteinExistence type="predicted"/>
<keyword evidence="2" id="KW-0472">Membrane</keyword>
<feature type="transmembrane region" description="Helical" evidence="2">
    <location>
        <begin position="364"/>
        <end position="383"/>
    </location>
</feature>
<keyword evidence="2" id="KW-1133">Transmembrane helix</keyword>
<dbReference type="RefSeq" id="WP_119366215.1">
    <property type="nucleotide sequence ID" value="NZ_QXDJ01000002.1"/>
</dbReference>
<protein>
    <submittedName>
        <fullName evidence="3">Uncharacterized protein</fullName>
    </submittedName>
</protein>
<feature type="compositionally biased region" description="Polar residues" evidence="1">
    <location>
        <begin position="274"/>
        <end position="288"/>
    </location>
</feature>
<evidence type="ECO:0000313" key="4">
    <source>
        <dbReference type="Proteomes" id="UP000265930"/>
    </source>
</evidence>
<evidence type="ECO:0000256" key="1">
    <source>
        <dbReference type="SAM" id="MobiDB-lite"/>
    </source>
</evidence>
<feature type="transmembrane region" description="Helical" evidence="2">
    <location>
        <begin position="403"/>
        <end position="427"/>
    </location>
</feature>
<evidence type="ECO:0000256" key="2">
    <source>
        <dbReference type="SAM" id="Phobius"/>
    </source>
</evidence>
<feature type="transmembrane region" description="Helical" evidence="2">
    <location>
        <begin position="7"/>
        <end position="29"/>
    </location>
</feature>
<feature type="transmembrane region" description="Helical" evidence="2">
    <location>
        <begin position="332"/>
        <end position="352"/>
    </location>
</feature>
<gene>
    <name evidence="3" type="ORF">D2A34_07510</name>
</gene>
<sequence length="433" mass="48674">MNKTKKSISIIMEILLICSIILAVLSIFLRYTALNKDTYITILNKNNTYDQVKESIYEKIDAVLSAKNINYDIKESIITEDDIREEADTMISGLIDYLKTGENNIKPLNTELYKQRVSDILQSIFGNLKADKNSVSYNDNYRVENVAYEGYNFISNNMVVKKEQSQVAGKGSLNVEKLMSKEEAEAKVREILKQKGLTEEQAIEKARKKGITEEQALNILAGYGITIDDDSEENGAASESDSNNSNDSSSASDNNSIQNPEGESHDDKTRSADNKTPVTKSAKNQLSNIEKKLQNEAETNIDKEVEKFNVDKILESSKIGVIAKVTSEVYKLFWVFMTLPIILMVTLIKINGKADDSSFRYIRNAFLLSGLILVAVPLAAYTLKISERINIGQAYLINTISYTINYFLQILIMYGSIVFVLGLFMFLPKVVKR</sequence>
<dbReference type="Proteomes" id="UP000265930">
    <property type="component" value="Unassembled WGS sequence"/>
</dbReference>
<dbReference type="EMBL" id="QXDJ01000002">
    <property type="protein sequence ID" value="RII35044.1"/>
    <property type="molecule type" value="Genomic_DNA"/>
</dbReference>
<feature type="compositionally biased region" description="Basic and acidic residues" evidence="1">
    <location>
        <begin position="262"/>
        <end position="273"/>
    </location>
</feature>
<comment type="caution">
    <text evidence="3">The sequence shown here is derived from an EMBL/GenBank/DDBJ whole genome shotgun (WGS) entry which is preliminary data.</text>
</comment>
<feature type="compositionally biased region" description="Low complexity" evidence="1">
    <location>
        <begin position="234"/>
        <end position="256"/>
    </location>
</feature>
<name>A0A399IPL4_9CLOT</name>
<reference evidence="3 4" key="1">
    <citation type="submission" date="2018-08" db="EMBL/GenBank/DDBJ databases">
        <title>Genome of Clostridium chromiireducens C1, DSM12136.</title>
        <authorList>
            <person name="Xing M."/>
            <person name="Wei Y."/>
            <person name="Ang E.L."/>
            <person name="Zhao H."/>
            <person name="Zhang Y."/>
        </authorList>
    </citation>
    <scope>NUCLEOTIDE SEQUENCE [LARGE SCALE GENOMIC DNA]</scope>
    <source>
        <strain evidence="3 4">C1</strain>
    </source>
</reference>
<feature type="region of interest" description="Disordered" evidence="1">
    <location>
        <begin position="230"/>
        <end position="288"/>
    </location>
</feature>
<accession>A0A399IPL4</accession>
<dbReference type="AlphaFoldDB" id="A0A399IPL4"/>
<keyword evidence="2" id="KW-0812">Transmembrane</keyword>
<evidence type="ECO:0000313" key="3">
    <source>
        <dbReference type="EMBL" id="RII35044.1"/>
    </source>
</evidence>
<organism evidence="3 4">
    <name type="scientific">Clostridium chromiireducens</name>
    <dbReference type="NCBI Taxonomy" id="225345"/>
    <lineage>
        <taxon>Bacteria</taxon>
        <taxon>Bacillati</taxon>
        <taxon>Bacillota</taxon>
        <taxon>Clostridia</taxon>
        <taxon>Eubacteriales</taxon>
        <taxon>Clostridiaceae</taxon>
        <taxon>Clostridium</taxon>
    </lineage>
</organism>